<dbReference type="SUPFAM" id="SSF81301">
    <property type="entry name" value="Nucleotidyltransferase"/>
    <property type="match status" value="1"/>
</dbReference>
<accession>A0A6C0H0B3</accession>
<keyword evidence="5" id="KW-0235">DNA replication</keyword>
<comment type="catalytic activity">
    <reaction evidence="9">
        <text>DNA(n) + a 2'-deoxyribonucleoside 5'-triphosphate = DNA(n+1) + diphosphate</text>
        <dbReference type="Rhea" id="RHEA:22508"/>
        <dbReference type="Rhea" id="RHEA-COMP:17339"/>
        <dbReference type="Rhea" id="RHEA-COMP:17340"/>
        <dbReference type="ChEBI" id="CHEBI:33019"/>
        <dbReference type="ChEBI" id="CHEBI:61560"/>
        <dbReference type="ChEBI" id="CHEBI:173112"/>
        <dbReference type="EC" id="2.7.7.7"/>
    </reaction>
</comment>
<evidence type="ECO:0000259" key="10">
    <source>
        <dbReference type="SMART" id="SM00483"/>
    </source>
</evidence>
<evidence type="ECO:0000313" key="11">
    <source>
        <dbReference type="EMBL" id="QHT73820.1"/>
    </source>
</evidence>
<evidence type="ECO:0000256" key="5">
    <source>
        <dbReference type="ARBA" id="ARBA00022705"/>
    </source>
</evidence>
<dbReference type="EC" id="2.7.7.7" evidence="1"/>
<keyword evidence="7" id="KW-0239">DNA-directed DNA polymerase</keyword>
<dbReference type="Gene3D" id="3.30.210.10">
    <property type="entry name" value="DNA polymerase, thumb domain"/>
    <property type="match status" value="1"/>
</dbReference>
<dbReference type="InterPro" id="IPR043519">
    <property type="entry name" value="NT_sf"/>
</dbReference>
<dbReference type="SUPFAM" id="SSF47802">
    <property type="entry name" value="DNA polymerase beta, N-terminal domain-like"/>
    <property type="match status" value="1"/>
</dbReference>
<dbReference type="InterPro" id="IPR037160">
    <property type="entry name" value="DNA_Pol_thumb_sf"/>
</dbReference>
<dbReference type="InterPro" id="IPR002054">
    <property type="entry name" value="DNA-dir_DNA_pol_X"/>
</dbReference>
<keyword evidence="4" id="KW-0548">Nucleotidyltransferase</keyword>
<dbReference type="GO" id="GO:0003887">
    <property type="term" value="F:DNA-directed DNA polymerase activity"/>
    <property type="evidence" value="ECO:0007669"/>
    <property type="project" value="UniProtKB-KW"/>
</dbReference>
<protein>
    <recommendedName>
        <fullName evidence="1">DNA-directed DNA polymerase</fullName>
        <ecNumber evidence="1">2.7.7.7</ecNumber>
    </recommendedName>
</protein>
<evidence type="ECO:0000256" key="7">
    <source>
        <dbReference type="ARBA" id="ARBA00022932"/>
    </source>
</evidence>
<evidence type="ECO:0000256" key="2">
    <source>
        <dbReference type="ARBA" id="ARBA00022634"/>
    </source>
</evidence>
<dbReference type="InterPro" id="IPR028207">
    <property type="entry name" value="DNA_pol_B_palm_palm"/>
</dbReference>
<dbReference type="InterPro" id="IPR022312">
    <property type="entry name" value="DNA_pol_X"/>
</dbReference>
<dbReference type="PANTHER" id="PTHR11276:SF28">
    <property type="entry name" value="DNA POLYMERASE LAMBDA"/>
    <property type="match status" value="1"/>
</dbReference>
<keyword evidence="8" id="KW-0234">DNA repair</keyword>
<dbReference type="GO" id="GO:0006303">
    <property type="term" value="P:double-strand break repair via nonhomologous end joining"/>
    <property type="evidence" value="ECO:0007669"/>
    <property type="project" value="TreeGrafter"/>
</dbReference>
<dbReference type="CDD" id="cd00141">
    <property type="entry name" value="NT_POLXc"/>
    <property type="match status" value="1"/>
</dbReference>
<dbReference type="GO" id="GO:0003677">
    <property type="term" value="F:DNA binding"/>
    <property type="evidence" value="ECO:0007669"/>
    <property type="project" value="InterPro"/>
</dbReference>
<evidence type="ECO:0000256" key="4">
    <source>
        <dbReference type="ARBA" id="ARBA00022695"/>
    </source>
</evidence>
<dbReference type="GO" id="GO:0005634">
    <property type="term" value="C:nucleus"/>
    <property type="evidence" value="ECO:0007669"/>
    <property type="project" value="TreeGrafter"/>
</dbReference>
<dbReference type="Gene3D" id="3.30.460.10">
    <property type="entry name" value="Beta Polymerase, domain 2"/>
    <property type="match status" value="1"/>
</dbReference>
<dbReference type="PRINTS" id="PR00870">
    <property type="entry name" value="DNAPOLXBETA"/>
</dbReference>
<dbReference type="Pfam" id="PF14791">
    <property type="entry name" value="DNA_pol_B_thumb"/>
    <property type="match status" value="1"/>
</dbReference>
<evidence type="ECO:0000256" key="1">
    <source>
        <dbReference type="ARBA" id="ARBA00012417"/>
    </source>
</evidence>
<keyword evidence="2" id="KW-0237">DNA synthesis</keyword>
<dbReference type="InterPro" id="IPR010996">
    <property type="entry name" value="HHH_MUS81"/>
</dbReference>
<dbReference type="InterPro" id="IPR002008">
    <property type="entry name" value="DNA_pol_X_beta-like"/>
</dbReference>
<evidence type="ECO:0000256" key="6">
    <source>
        <dbReference type="ARBA" id="ARBA00022763"/>
    </source>
</evidence>
<keyword evidence="6" id="KW-0227">DNA damage</keyword>
<dbReference type="Gene3D" id="1.10.150.110">
    <property type="entry name" value="DNA polymerase beta, N-terminal domain-like"/>
    <property type="match status" value="1"/>
</dbReference>
<keyword evidence="3" id="KW-0808">Transferase</keyword>
<proteinExistence type="predicted"/>
<evidence type="ECO:0000256" key="9">
    <source>
        <dbReference type="ARBA" id="ARBA00049244"/>
    </source>
</evidence>
<dbReference type="InterPro" id="IPR029398">
    <property type="entry name" value="PolB_thumb"/>
</dbReference>
<dbReference type="SMART" id="SM00483">
    <property type="entry name" value="POLXc"/>
    <property type="match status" value="1"/>
</dbReference>
<feature type="domain" description="DNA-directed DNA polymerase X" evidence="10">
    <location>
        <begin position="1"/>
        <end position="335"/>
    </location>
</feature>
<evidence type="ECO:0000256" key="3">
    <source>
        <dbReference type="ARBA" id="ARBA00022679"/>
    </source>
</evidence>
<dbReference type="Pfam" id="PF14716">
    <property type="entry name" value="HHH_8"/>
    <property type="match status" value="1"/>
</dbReference>
<dbReference type="Pfam" id="PF14792">
    <property type="entry name" value="DNA_pol_B_palm"/>
    <property type="match status" value="1"/>
</dbReference>
<reference evidence="11" key="1">
    <citation type="journal article" date="2020" name="Nature">
        <title>Giant virus diversity and host interactions through global metagenomics.</title>
        <authorList>
            <person name="Schulz F."/>
            <person name="Roux S."/>
            <person name="Paez-Espino D."/>
            <person name="Jungbluth S."/>
            <person name="Walsh D.A."/>
            <person name="Denef V.J."/>
            <person name="McMahon K.D."/>
            <person name="Konstantinidis K.T."/>
            <person name="Eloe-Fadrosh E.A."/>
            <person name="Kyrpides N.C."/>
            <person name="Woyke T."/>
        </authorList>
    </citation>
    <scope>NUCLEOTIDE SEQUENCE</scope>
    <source>
        <strain evidence="11">GVMAG-M-3300023179-4</strain>
    </source>
</reference>
<dbReference type="AlphaFoldDB" id="A0A6C0H0B3"/>
<dbReference type="PRINTS" id="PR00869">
    <property type="entry name" value="DNAPOLX"/>
</dbReference>
<dbReference type="InterPro" id="IPR027421">
    <property type="entry name" value="DNA_pol_lamdba_lyase_dom_sf"/>
</dbReference>
<evidence type="ECO:0000256" key="8">
    <source>
        <dbReference type="ARBA" id="ARBA00023204"/>
    </source>
</evidence>
<dbReference type="PANTHER" id="PTHR11276">
    <property type="entry name" value="DNA POLYMERASE TYPE-X FAMILY MEMBER"/>
    <property type="match status" value="1"/>
</dbReference>
<dbReference type="EMBL" id="MN739832">
    <property type="protein sequence ID" value="QHT73820.1"/>
    <property type="molecule type" value="Genomic_DNA"/>
</dbReference>
<name>A0A6C0H0B3_9ZZZZ</name>
<sequence>MNELIISIFSNLIKVNEYLTKTSNDSNFKIQNEFRIRSLKNALRTIKNLSTDIKDIKELDGISGIGKGIKDRINEIIKTKKLKELDELCKNIDCLNLNKINIKDELLNIVGVGEIFVNKLLNIYKITSVKEFIDLVQNKKIKVSSTIELGIKYYNKLKFNIPRQEITKTLDYLETEISKIDDSIIIQICGSYRRQKLTSNDIDLLVTIPTILEEDKNLEKDIIQKIVKKLHDNNFLLDDITPQATDKYMGFIKYAKFPVRRIDIRFIPFLSWYPAILYFTGSKDLNLMMRNKAKKLGYKLNEYGIFKGSKNILVESEEEIFNLLEIKYLEPQERNF</sequence>
<organism evidence="11">
    <name type="scientific">viral metagenome</name>
    <dbReference type="NCBI Taxonomy" id="1070528"/>
    <lineage>
        <taxon>unclassified sequences</taxon>
        <taxon>metagenomes</taxon>
        <taxon>organismal metagenomes</taxon>
    </lineage>
</organism>